<keyword evidence="1" id="KW-1133">Transmembrane helix</keyword>
<comment type="caution">
    <text evidence="2">The sequence shown here is derived from an EMBL/GenBank/DDBJ whole genome shotgun (WGS) entry which is preliminary data.</text>
</comment>
<keyword evidence="3" id="KW-1185">Reference proteome</keyword>
<name>A0ABR8RCE5_9BACI</name>
<organism evidence="2 3">
    <name type="scientific">Psychrobacillus faecigallinarum</name>
    <dbReference type="NCBI Taxonomy" id="2762235"/>
    <lineage>
        <taxon>Bacteria</taxon>
        <taxon>Bacillati</taxon>
        <taxon>Bacillota</taxon>
        <taxon>Bacilli</taxon>
        <taxon>Bacillales</taxon>
        <taxon>Bacillaceae</taxon>
        <taxon>Psychrobacillus</taxon>
    </lineage>
</organism>
<dbReference type="Proteomes" id="UP000640786">
    <property type="component" value="Unassembled WGS sequence"/>
</dbReference>
<keyword evidence="1" id="KW-0472">Membrane</keyword>
<feature type="transmembrane region" description="Helical" evidence="1">
    <location>
        <begin position="48"/>
        <end position="70"/>
    </location>
</feature>
<evidence type="ECO:0000313" key="3">
    <source>
        <dbReference type="Proteomes" id="UP000640786"/>
    </source>
</evidence>
<sequence>MVRGGIFLKNTKLRIAWIIPNVFCYLMLFGLSIWTVSNSEGLEEINRLSLYVIFMLLLFLVSVFGSYRIWTWIKEGKI</sequence>
<evidence type="ECO:0000256" key="1">
    <source>
        <dbReference type="SAM" id="Phobius"/>
    </source>
</evidence>
<proteinExistence type="predicted"/>
<accession>A0ABR8RCE5</accession>
<protein>
    <submittedName>
        <fullName evidence="2">Uncharacterized protein</fullName>
    </submittedName>
</protein>
<gene>
    <name evidence="2" type="ORF">H9650_15240</name>
</gene>
<feature type="transmembrane region" description="Helical" evidence="1">
    <location>
        <begin position="15"/>
        <end position="36"/>
    </location>
</feature>
<dbReference type="EMBL" id="JACSQO010000008">
    <property type="protein sequence ID" value="MBD7945481.1"/>
    <property type="molecule type" value="Genomic_DNA"/>
</dbReference>
<evidence type="ECO:0000313" key="2">
    <source>
        <dbReference type="EMBL" id="MBD7945481.1"/>
    </source>
</evidence>
<reference evidence="2 3" key="1">
    <citation type="submission" date="2020-08" db="EMBL/GenBank/DDBJ databases">
        <title>A Genomic Blueprint of the Chicken Gut Microbiome.</title>
        <authorList>
            <person name="Gilroy R."/>
            <person name="Ravi A."/>
            <person name="Getino M."/>
            <person name="Pursley I."/>
            <person name="Horton D.L."/>
            <person name="Alikhan N.-F."/>
            <person name="Baker D."/>
            <person name="Gharbi K."/>
            <person name="Hall N."/>
            <person name="Watson M."/>
            <person name="Adriaenssens E.M."/>
            <person name="Foster-Nyarko E."/>
            <person name="Jarju S."/>
            <person name="Secka A."/>
            <person name="Antonio M."/>
            <person name="Oren A."/>
            <person name="Chaudhuri R."/>
            <person name="La Ragione R.M."/>
            <person name="Hildebrand F."/>
            <person name="Pallen M.J."/>
        </authorList>
    </citation>
    <scope>NUCLEOTIDE SEQUENCE [LARGE SCALE GENOMIC DNA]</scope>
    <source>
        <strain evidence="2 3">Sa2BUA9</strain>
    </source>
</reference>
<keyword evidence="1" id="KW-0812">Transmembrane</keyword>